<dbReference type="Pfam" id="PF00226">
    <property type="entry name" value="DnaJ"/>
    <property type="match status" value="1"/>
</dbReference>
<dbReference type="InterPro" id="IPR036869">
    <property type="entry name" value="J_dom_sf"/>
</dbReference>
<dbReference type="PROSITE" id="PS50076">
    <property type="entry name" value="DNAJ_2"/>
    <property type="match status" value="1"/>
</dbReference>
<feature type="region of interest" description="Disordered" evidence="1">
    <location>
        <begin position="158"/>
        <end position="234"/>
    </location>
</feature>
<keyword evidence="2" id="KW-0472">Membrane</keyword>
<name>A0A423VGT6_9PEZI</name>
<keyword evidence="2" id="KW-0812">Transmembrane</keyword>
<evidence type="ECO:0000259" key="3">
    <source>
        <dbReference type="PROSITE" id="PS50076"/>
    </source>
</evidence>
<dbReference type="CDD" id="cd06257">
    <property type="entry name" value="DnaJ"/>
    <property type="match status" value="1"/>
</dbReference>
<comment type="caution">
    <text evidence="4">The sequence shown here is derived from an EMBL/GenBank/DDBJ whole genome shotgun (WGS) entry which is preliminary data.</text>
</comment>
<dbReference type="Proteomes" id="UP000283895">
    <property type="component" value="Unassembled WGS sequence"/>
</dbReference>
<evidence type="ECO:0000256" key="2">
    <source>
        <dbReference type="SAM" id="Phobius"/>
    </source>
</evidence>
<feature type="compositionally biased region" description="Basic and acidic residues" evidence="1">
    <location>
        <begin position="203"/>
        <end position="223"/>
    </location>
</feature>
<evidence type="ECO:0000313" key="4">
    <source>
        <dbReference type="EMBL" id="ROV90210.1"/>
    </source>
</evidence>
<gene>
    <name evidence="4" type="ORF">VMCG_10237</name>
</gene>
<accession>A0A423VGT6</accession>
<dbReference type="Gene3D" id="1.10.287.110">
    <property type="entry name" value="DnaJ domain"/>
    <property type="match status" value="1"/>
</dbReference>
<dbReference type="EMBL" id="LKEA01000064">
    <property type="protein sequence ID" value="ROV90210.1"/>
    <property type="molecule type" value="Genomic_DNA"/>
</dbReference>
<feature type="compositionally biased region" description="Acidic residues" evidence="1">
    <location>
        <begin position="192"/>
        <end position="201"/>
    </location>
</feature>
<organism evidence="4 5">
    <name type="scientific">Cytospora schulzeri</name>
    <dbReference type="NCBI Taxonomy" id="448051"/>
    <lineage>
        <taxon>Eukaryota</taxon>
        <taxon>Fungi</taxon>
        <taxon>Dikarya</taxon>
        <taxon>Ascomycota</taxon>
        <taxon>Pezizomycotina</taxon>
        <taxon>Sordariomycetes</taxon>
        <taxon>Sordariomycetidae</taxon>
        <taxon>Diaporthales</taxon>
        <taxon>Cytosporaceae</taxon>
        <taxon>Cytospora</taxon>
    </lineage>
</organism>
<dbReference type="AlphaFoldDB" id="A0A423VGT6"/>
<dbReference type="SUPFAM" id="SSF46565">
    <property type="entry name" value="Chaperone J-domain"/>
    <property type="match status" value="1"/>
</dbReference>
<dbReference type="OrthoDB" id="10262359at2759"/>
<keyword evidence="5" id="KW-1185">Reference proteome</keyword>
<feature type="compositionally biased region" description="Basic and acidic residues" evidence="1">
    <location>
        <begin position="158"/>
        <end position="171"/>
    </location>
</feature>
<feature type="domain" description="J" evidence="3">
    <location>
        <begin position="63"/>
        <end position="126"/>
    </location>
</feature>
<sequence>MYTSKRRRNAKRVSTKATIQSSIKPIVRDSIISVLLIISMLSLVCHVGTSVKPSESTFDIRDTAYSTLGVDPFAEYPEIAAAWRQRSEETHPDRIGHEEFQEYYTIQSAYYSIYIDPRRCSYDQRRGIQGKWAGKYKECNEILLAYYRAELEKEREREQAARAKAQEEGKTSKMTSEEPLCECGGNTHGEDTNDEALDGEDLVSVKEERTRRQVTRSDHEPVAQRRTSAYSTQG</sequence>
<feature type="transmembrane region" description="Helical" evidence="2">
    <location>
        <begin position="31"/>
        <end position="51"/>
    </location>
</feature>
<dbReference type="InterPro" id="IPR001623">
    <property type="entry name" value="DnaJ_domain"/>
</dbReference>
<feature type="compositionally biased region" description="Polar residues" evidence="1">
    <location>
        <begin position="225"/>
        <end position="234"/>
    </location>
</feature>
<proteinExistence type="predicted"/>
<evidence type="ECO:0000313" key="5">
    <source>
        <dbReference type="Proteomes" id="UP000283895"/>
    </source>
</evidence>
<evidence type="ECO:0000256" key="1">
    <source>
        <dbReference type="SAM" id="MobiDB-lite"/>
    </source>
</evidence>
<protein>
    <recommendedName>
        <fullName evidence="3">J domain-containing protein</fullName>
    </recommendedName>
</protein>
<reference evidence="4 5" key="1">
    <citation type="submission" date="2015-09" db="EMBL/GenBank/DDBJ databases">
        <title>Host preference determinants of Valsa canker pathogens revealed by comparative genomics.</title>
        <authorList>
            <person name="Yin Z."/>
            <person name="Huang L."/>
        </authorList>
    </citation>
    <scope>NUCLEOTIDE SEQUENCE [LARGE SCALE GENOMIC DNA]</scope>
    <source>
        <strain evidence="4 5">03-1</strain>
    </source>
</reference>
<keyword evidence="2" id="KW-1133">Transmembrane helix</keyword>